<dbReference type="OrthoDB" id="407509at2759"/>
<feature type="region of interest" description="Disordered" evidence="1">
    <location>
        <begin position="17"/>
        <end position="80"/>
    </location>
</feature>
<reference evidence="2" key="1">
    <citation type="submission" date="2022-03" db="EMBL/GenBank/DDBJ databases">
        <authorList>
            <person name="Lindestad O."/>
        </authorList>
    </citation>
    <scope>NUCLEOTIDE SEQUENCE</scope>
</reference>
<dbReference type="Proteomes" id="UP000838756">
    <property type="component" value="Unassembled WGS sequence"/>
</dbReference>
<name>A0A8S4SBB3_9NEOP</name>
<comment type="caution">
    <text evidence="2">The sequence shown here is derived from an EMBL/GenBank/DDBJ whole genome shotgun (WGS) entry which is preliminary data.</text>
</comment>
<dbReference type="AlphaFoldDB" id="A0A8S4SBB3"/>
<evidence type="ECO:0000256" key="1">
    <source>
        <dbReference type="SAM" id="MobiDB-lite"/>
    </source>
</evidence>
<proteinExistence type="predicted"/>
<evidence type="ECO:0000313" key="3">
    <source>
        <dbReference type="Proteomes" id="UP000838756"/>
    </source>
</evidence>
<organism evidence="2 3">
    <name type="scientific">Pararge aegeria aegeria</name>
    <dbReference type="NCBI Taxonomy" id="348720"/>
    <lineage>
        <taxon>Eukaryota</taxon>
        <taxon>Metazoa</taxon>
        <taxon>Ecdysozoa</taxon>
        <taxon>Arthropoda</taxon>
        <taxon>Hexapoda</taxon>
        <taxon>Insecta</taxon>
        <taxon>Pterygota</taxon>
        <taxon>Neoptera</taxon>
        <taxon>Endopterygota</taxon>
        <taxon>Lepidoptera</taxon>
        <taxon>Glossata</taxon>
        <taxon>Ditrysia</taxon>
        <taxon>Papilionoidea</taxon>
        <taxon>Nymphalidae</taxon>
        <taxon>Satyrinae</taxon>
        <taxon>Satyrini</taxon>
        <taxon>Parargina</taxon>
        <taxon>Pararge</taxon>
    </lineage>
</organism>
<dbReference type="EMBL" id="CAKXAJ010026113">
    <property type="protein sequence ID" value="CAH2256776.1"/>
    <property type="molecule type" value="Genomic_DNA"/>
</dbReference>
<keyword evidence="3" id="KW-1185">Reference proteome</keyword>
<sequence>MLRNEFIIISKMLSEARKPNGRWVPKVPEWRPRNGKRSGPQRGGQTTSGESLRAAGREPRTVDCGTPCKRPMSNSGRQLV</sequence>
<gene>
    <name evidence="2" type="primary">jg10985</name>
    <name evidence="2" type="ORF">PAEG_LOCUS23018</name>
</gene>
<accession>A0A8S4SBB3</accession>
<protein>
    <submittedName>
        <fullName evidence="2">Jg10985 protein</fullName>
    </submittedName>
</protein>
<evidence type="ECO:0000313" key="2">
    <source>
        <dbReference type="EMBL" id="CAH2256776.1"/>
    </source>
</evidence>